<feature type="transmembrane region" description="Helical" evidence="1">
    <location>
        <begin position="160"/>
        <end position="179"/>
    </location>
</feature>
<name>A0A143PNK5_LUTPR</name>
<dbReference type="AlphaFoldDB" id="A0A143PNK5"/>
<feature type="transmembrane region" description="Helical" evidence="1">
    <location>
        <begin position="102"/>
        <end position="121"/>
    </location>
</feature>
<evidence type="ECO:0008006" key="6">
    <source>
        <dbReference type="Google" id="ProtNLM"/>
    </source>
</evidence>
<dbReference type="InterPro" id="IPR045968">
    <property type="entry name" value="DUF5924"/>
</dbReference>
<feature type="transmembrane region" description="Helical" evidence="1">
    <location>
        <begin position="127"/>
        <end position="148"/>
    </location>
</feature>
<dbReference type="Pfam" id="PF11141">
    <property type="entry name" value="DUF2914"/>
    <property type="match status" value="1"/>
</dbReference>
<dbReference type="RefSeq" id="WP_110171726.1">
    <property type="nucleotide sequence ID" value="NZ_CP015136.1"/>
</dbReference>
<keyword evidence="1" id="KW-0812">Transmembrane</keyword>
<feature type="transmembrane region" description="Helical" evidence="1">
    <location>
        <begin position="59"/>
        <end position="82"/>
    </location>
</feature>
<evidence type="ECO:0000313" key="5">
    <source>
        <dbReference type="Proteomes" id="UP000076079"/>
    </source>
</evidence>
<keyword evidence="1" id="KW-0472">Membrane</keyword>
<proteinExistence type="predicted"/>
<dbReference type="Pfam" id="PF19346">
    <property type="entry name" value="DUF5924"/>
    <property type="match status" value="1"/>
</dbReference>
<organism evidence="4 5">
    <name type="scientific">Luteitalea pratensis</name>
    <dbReference type="NCBI Taxonomy" id="1855912"/>
    <lineage>
        <taxon>Bacteria</taxon>
        <taxon>Pseudomonadati</taxon>
        <taxon>Acidobacteriota</taxon>
        <taxon>Vicinamibacteria</taxon>
        <taxon>Vicinamibacterales</taxon>
        <taxon>Vicinamibacteraceae</taxon>
        <taxon>Luteitalea</taxon>
    </lineage>
</organism>
<feature type="transmembrane region" description="Helical" evidence="1">
    <location>
        <begin position="215"/>
        <end position="235"/>
    </location>
</feature>
<dbReference type="Proteomes" id="UP000076079">
    <property type="component" value="Chromosome"/>
</dbReference>
<reference evidence="5" key="2">
    <citation type="submission" date="2016-04" db="EMBL/GenBank/DDBJ databases">
        <title>First Complete Genome Sequence of a Subdivision 6 Acidobacterium.</title>
        <authorList>
            <person name="Huang S."/>
            <person name="Vieira S."/>
            <person name="Bunk B."/>
            <person name="Riedel T."/>
            <person name="Sproeer C."/>
            <person name="Overmann J."/>
        </authorList>
    </citation>
    <scope>NUCLEOTIDE SEQUENCE [LARGE SCALE GENOMIC DNA]</scope>
    <source>
        <strain evidence="5">DSM 100886 HEG_-6_39</strain>
    </source>
</reference>
<accession>A0A143PNK5</accession>
<feature type="transmembrane region" description="Helical" evidence="1">
    <location>
        <begin position="185"/>
        <end position="203"/>
    </location>
</feature>
<sequence>METLDEPQEQAASRWSPRALWSGLGVWFAQHETKLWWLHSLWALAFGIGVMWLGARNFAYLRIALIHVAFIWITSMALPFIIRGGALSKPWRSRAQLLINYLNKNFYQQLLFFILPVYWLSTTPGSRNVLFVVLLATAALLSTMDLVYDRHVAMRRVLTALFFSFSVFAGAAAALPILWQIETAYALWLAAVVAAVGATTLIISERRIDWQRTWFAGGLIVLGLFLMVEYGRPFIPPTPLRIQYADFGTQMEMRDGPRITRKIGATPGDPRGQVYVVTAIYAPRGLHDRVRHVWYQGAQRLTRSRWYDLDGGRKEGYRLWTSLSLSPDLAGKPLHVDVETESGQLIGRAWLGAPHS</sequence>
<dbReference type="STRING" id="1855912.LuPra_03269"/>
<keyword evidence="1" id="KW-1133">Transmembrane helix</keyword>
<feature type="transmembrane region" description="Helical" evidence="1">
    <location>
        <begin position="35"/>
        <end position="53"/>
    </location>
</feature>
<dbReference type="EMBL" id="CP015136">
    <property type="protein sequence ID" value="AMY10041.1"/>
    <property type="molecule type" value="Genomic_DNA"/>
</dbReference>
<evidence type="ECO:0000259" key="3">
    <source>
        <dbReference type="Pfam" id="PF19346"/>
    </source>
</evidence>
<dbReference type="OrthoDB" id="5486136at2"/>
<dbReference type="KEGG" id="abac:LuPra_03269"/>
<evidence type="ECO:0000313" key="4">
    <source>
        <dbReference type="EMBL" id="AMY10041.1"/>
    </source>
</evidence>
<keyword evidence="5" id="KW-1185">Reference proteome</keyword>
<protein>
    <recommendedName>
        <fullName evidence="6">DUF2914 domain-containing protein</fullName>
    </recommendedName>
</protein>
<dbReference type="InterPro" id="IPR022606">
    <property type="entry name" value="DUF2914"/>
</dbReference>
<evidence type="ECO:0000259" key="2">
    <source>
        <dbReference type="Pfam" id="PF11141"/>
    </source>
</evidence>
<evidence type="ECO:0000256" key="1">
    <source>
        <dbReference type="SAM" id="Phobius"/>
    </source>
</evidence>
<reference evidence="4 5" key="1">
    <citation type="journal article" date="2016" name="Genome Announc.">
        <title>First Complete Genome Sequence of a Subdivision 6 Acidobacterium Strain.</title>
        <authorList>
            <person name="Huang S."/>
            <person name="Vieira S."/>
            <person name="Bunk B."/>
            <person name="Riedel T."/>
            <person name="Sproer C."/>
            <person name="Overmann J."/>
        </authorList>
    </citation>
    <scope>NUCLEOTIDE SEQUENCE [LARGE SCALE GENOMIC DNA]</scope>
    <source>
        <strain evidence="5">DSM 100886 HEG_-6_39</strain>
    </source>
</reference>
<gene>
    <name evidence="4" type="ORF">LuPra_03269</name>
</gene>
<feature type="domain" description="DUF5924" evidence="3">
    <location>
        <begin position="32"/>
        <end position="253"/>
    </location>
</feature>
<feature type="domain" description="DUF2914" evidence="2">
    <location>
        <begin position="288"/>
        <end position="348"/>
    </location>
</feature>